<gene>
    <name evidence="12" type="ORF">SAMN05421827_1203</name>
</gene>
<dbReference type="InterPro" id="IPR039421">
    <property type="entry name" value="Type_1_exporter"/>
</dbReference>
<dbReference type="STRING" id="405671.SAMN05421827_1203"/>
<dbReference type="FunFam" id="3.40.50.300:FF:000854">
    <property type="entry name" value="Multidrug ABC transporter ATP-binding protein"/>
    <property type="match status" value="1"/>
</dbReference>
<dbReference type="SUPFAM" id="SSF90123">
    <property type="entry name" value="ABC transporter transmembrane region"/>
    <property type="match status" value="1"/>
</dbReference>
<keyword evidence="4 9" id="KW-0812">Transmembrane</keyword>
<evidence type="ECO:0000313" key="13">
    <source>
        <dbReference type="Proteomes" id="UP000199643"/>
    </source>
</evidence>
<evidence type="ECO:0000256" key="8">
    <source>
        <dbReference type="ARBA" id="ARBA00023136"/>
    </source>
</evidence>
<proteinExistence type="predicted"/>
<evidence type="ECO:0000256" key="5">
    <source>
        <dbReference type="ARBA" id="ARBA00022741"/>
    </source>
</evidence>
<dbReference type="PANTHER" id="PTHR43394">
    <property type="entry name" value="ATP-DEPENDENT PERMEASE MDL1, MITOCHONDRIAL"/>
    <property type="match status" value="1"/>
</dbReference>
<evidence type="ECO:0000313" key="12">
    <source>
        <dbReference type="EMBL" id="SDH24328.1"/>
    </source>
</evidence>
<dbReference type="GO" id="GO:0005886">
    <property type="term" value="C:plasma membrane"/>
    <property type="evidence" value="ECO:0007669"/>
    <property type="project" value="UniProtKB-SubCell"/>
</dbReference>
<name>A0A1G8ATL0_9SPHI</name>
<organism evidence="12 13">
    <name type="scientific">Pedobacter terrae</name>
    <dbReference type="NCBI Taxonomy" id="405671"/>
    <lineage>
        <taxon>Bacteria</taxon>
        <taxon>Pseudomonadati</taxon>
        <taxon>Bacteroidota</taxon>
        <taxon>Sphingobacteriia</taxon>
        <taxon>Sphingobacteriales</taxon>
        <taxon>Sphingobacteriaceae</taxon>
        <taxon>Pedobacter</taxon>
    </lineage>
</organism>
<comment type="subcellular location">
    <subcellularLocation>
        <location evidence="1">Cell membrane</location>
        <topology evidence="1">Multi-pass membrane protein</topology>
    </subcellularLocation>
</comment>
<dbReference type="GO" id="GO:0015421">
    <property type="term" value="F:ABC-type oligopeptide transporter activity"/>
    <property type="evidence" value="ECO:0007669"/>
    <property type="project" value="TreeGrafter"/>
</dbReference>
<evidence type="ECO:0000259" key="11">
    <source>
        <dbReference type="PROSITE" id="PS50929"/>
    </source>
</evidence>
<dbReference type="InterPro" id="IPR036640">
    <property type="entry name" value="ABC1_TM_sf"/>
</dbReference>
<evidence type="ECO:0000256" key="7">
    <source>
        <dbReference type="ARBA" id="ARBA00022989"/>
    </source>
</evidence>
<evidence type="ECO:0000256" key="1">
    <source>
        <dbReference type="ARBA" id="ARBA00004651"/>
    </source>
</evidence>
<dbReference type="SMART" id="SM00382">
    <property type="entry name" value="AAA"/>
    <property type="match status" value="1"/>
</dbReference>
<dbReference type="GO" id="GO:0005524">
    <property type="term" value="F:ATP binding"/>
    <property type="evidence" value="ECO:0007669"/>
    <property type="project" value="UniProtKB-KW"/>
</dbReference>
<dbReference type="PANTHER" id="PTHR43394:SF1">
    <property type="entry name" value="ATP-BINDING CASSETTE SUB-FAMILY B MEMBER 10, MITOCHONDRIAL"/>
    <property type="match status" value="1"/>
</dbReference>
<feature type="domain" description="ABC transmembrane type-1" evidence="11">
    <location>
        <begin position="49"/>
        <end position="330"/>
    </location>
</feature>
<dbReference type="AlphaFoldDB" id="A0A1G8ATL0"/>
<dbReference type="CDD" id="cd18547">
    <property type="entry name" value="ABC_6TM_Tm288_like"/>
    <property type="match status" value="1"/>
</dbReference>
<dbReference type="SUPFAM" id="SSF52540">
    <property type="entry name" value="P-loop containing nucleoside triphosphate hydrolases"/>
    <property type="match status" value="1"/>
</dbReference>
<dbReference type="Gene3D" id="1.20.1560.10">
    <property type="entry name" value="ABC transporter type 1, transmembrane domain"/>
    <property type="match status" value="1"/>
</dbReference>
<evidence type="ECO:0000256" key="9">
    <source>
        <dbReference type="SAM" id="Phobius"/>
    </source>
</evidence>
<dbReference type="Pfam" id="PF00005">
    <property type="entry name" value="ABC_tran"/>
    <property type="match status" value="1"/>
</dbReference>
<dbReference type="PROSITE" id="PS50929">
    <property type="entry name" value="ABC_TM1F"/>
    <property type="match status" value="1"/>
</dbReference>
<feature type="transmembrane region" description="Helical" evidence="9">
    <location>
        <begin position="164"/>
        <end position="184"/>
    </location>
</feature>
<keyword evidence="6 12" id="KW-0067">ATP-binding</keyword>
<dbReference type="InterPro" id="IPR011527">
    <property type="entry name" value="ABC1_TM_dom"/>
</dbReference>
<keyword evidence="13" id="KW-1185">Reference proteome</keyword>
<evidence type="ECO:0000256" key="4">
    <source>
        <dbReference type="ARBA" id="ARBA00022692"/>
    </source>
</evidence>
<keyword evidence="3" id="KW-1003">Cell membrane</keyword>
<feature type="transmembrane region" description="Helical" evidence="9">
    <location>
        <begin position="48"/>
        <end position="69"/>
    </location>
</feature>
<dbReference type="Pfam" id="PF00664">
    <property type="entry name" value="ABC_membrane"/>
    <property type="match status" value="1"/>
</dbReference>
<dbReference type="InterPro" id="IPR003593">
    <property type="entry name" value="AAA+_ATPase"/>
</dbReference>
<dbReference type="Proteomes" id="UP000199643">
    <property type="component" value="Unassembled WGS sequence"/>
</dbReference>
<dbReference type="Gene3D" id="3.40.50.300">
    <property type="entry name" value="P-loop containing nucleotide triphosphate hydrolases"/>
    <property type="match status" value="1"/>
</dbReference>
<dbReference type="RefSeq" id="WP_244155709.1">
    <property type="nucleotide sequence ID" value="NZ_FNCH01000020.1"/>
</dbReference>
<protein>
    <submittedName>
        <fullName evidence="12">ATP-binding cassette, subfamily B</fullName>
    </submittedName>
</protein>
<sequence length="599" mass="66456">MFRFTIHNRAPVIMNYNLNQLSTGQEKQSTYKALKSLLKLISGEHKNLWLALIAILVNSGLLLLGPLLVGHTVDTYIRTKQFHGVLIFGGILLVMYMIAMVTGYTQTRLMGGVGQRMLYTLRNAIFNKLQELPVSFFNQNKAGDLISRVNNDTDKLNQFFSQSLMQFIGSIVTMIGAGIFLLSINLELGAATLAPAVVIVLFTVALSPWVKRKNAKNLKSVGGMSAEIQESLNNFKVIIAFNRRDYFRKRFNEANTKNYKTAIGAGLANNIFVPVYGLLSSIAQLITLLFGIYLISKGNFTLGLLVSYISYTTNFYNPLRQLAALWTSFQVAMASWDRISQILSLESNLKQISLNETATSSALMEFKNVHFSYDDSKEILHNINLRFEKGKTYALIGPTGGGKTTTASLISRLYDPTKGTVLLNGKDIRSFSAAERTQKIGFILQEPFLFTGTVKENILYGNSQYATVTDAELEKIIEEANLNALLAIFDEGLNTQITSGSDSISLGQKQLIAFMRAVLRNPELLILDEATANIDTITEQLLGTILNKLSKETTLVIIAHRLNTIENADEIYFVNEGEVQKAGTLNDALNMLLKGKRVS</sequence>
<dbReference type="InterPro" id="IPR003439">
    <property type="entry name" value="ABC_transporter-like_ATP-bd"/>
</dbReference>
<feature type="domain" description="ABC transporter" evidence="10">
    <location>
        <begin position="364"/>
        <end position="598"/>
    </location>
</feature>
<evidence type="ECO:0000256" key="2">
    <source>
        <dbReference type="ARBA" id="ARBA00022448"/>
    </source>
</evidence>
<keyword evidence="7 9" id="KW-1133">Transmembrane helix</keyword>
<keyword evidence="2" id="KW-0813">Transport</keyword>
<dbReference type="GO" id="GO:0016887">
    <property type="term" value="F:ATP hydrolysis activity"/>
    <property type="evidence" value="ECO:0007669"/>
    <property type="project" value="InterPro"/>
</dbReference>
<evidence type="ECO:0000256" key="6">
    <source>
        <dbReference type="ARBA" id="ARBA00022840"/>
    </source>
</evidence>
<evidence type="ECO:0000256" key="3">
    <source>
        <dbReference type="ARBA" id="ARBA00022475"/>
    </source>
</evidence>
<keyword evidence="8 9" id="KW-0472">Membrane</keyword>
<dbReference type="PROSITE" id="PS50893">
    <property type="entry name" value="ABC_TRANSPORTER_2"/>
    <property type="match status" value="1"/>
</dbReference>
<reference evidence="13" key="1">
    <citation type="submission" date="2016-10" db="EMBL/GenBank/DDBJ databases">
        <authorList>
            <person name="Varghese N."/>
            <person name="Submissions S."/>
        </authorList>
    </citation>
    <scope>NUCLEOTIDE SEQUENCE [LARGE SCALE GENOMIC DNA]</scope>
    <source>
        <strain evidence="13">DSM 17933</strain>
    </source>
</reference>
<dbReference type="EMBL" id="FNCH01000020">
    <property type="protein sequence ID" value="SDH24328.1"/>
    <property type="molecule type" value="Genomic_DNA"/>
</dbReference>
<dbReference type="InterPro" id="IPR027417">
    <property type="entry name" value="P-loop_NTPase"/>
</dbReference>
<feature type="transmembrane region" description="Helical" evidence="9">
    <location>
        <begin position="81"/>
        <end position="101"/>
    </location>
</feature>
<accession>A0A1G8ATL0</accession>
<evidence type="ECO:0000259" key="10">
    <source>
        <dbReference type="PROSITE" id="PS50893"/>
    </source>
</evidence>
<feature type="transmembrane region" description="Helical" evidence="9">
    <location>
        <begin position="190"/>
        <end position="210"/>
    </location>
</feature>
<keyword evidence="5" id="KW-0547">Nucleotide-binding</keyword>
<feature type="transmembrane region" description="Helical" evidence="9">
    <location>
        <begin position="275"/>
        <end position="295"/>
    </location>
</feature>